<dbReference type="OrthoDB" id="7059987at2"/>
<accession>A0A3E0UBG9</accession>
<name>A0A3E0UBG9_9GAMM</name>
<evidence type="ECO:0000313" key="4">
    <source>
        <dbReference type="Proteomes" id="UP000256999"/>
    </source>
</evidence>
<organism evidence="3 4">
    <name type="scientific">Thalassotalea euphylliae</name>
    <dbReference type="NCBI Taxonomy" id="1655234"/>
    <lineage>
        <taxon>Bacteria</taxon>
        <taxon>Pseudomonadati</taxon>
        <taxon>Pseudomonadota</taxon>
        <taxon>Gammaproteobacteria</taxon>
        <taxon>Alteromonadales</taxon>
        <taxon>Colwelliaceae</taxon>
        <taxon>Thalassotalea</taxon>
    </lineage>
</organism>
<dbReference type="Proteomes" id="UP000256999">
    <property type="component" value="Unassembled WGS sequence"/>
</dbReference>
<reference evidence="3 4" key="1">
    <citation type="submission" date="2018-08" db="EMBL/GenBank/DDBJ databases">
        <title>Thalassotalea euphylliae genome.</title>
        <authorList>
            <person name="Summers S."/>
            <person name="Rice S.A."/>
            <person name="Freckelton M.L."/>
            <person name="Nedved B.T."/>
            <person name="Hadfield M.G."/>
        </authorList>
    </citation>
    <scope>NUCLEOTIDE SEQUENCE [LARGE SCALE GENOMIC DNA]</scope>
    <source>
        <strain evidence="3 4">H2</strain>
    </source>
</reference>
<evidence type="ECO:0000313" key="3">
    <source>
        <dbReference type="EMBL" id="REL34209.1"/>
    </source>
</evidence>
<dbReference type="EMBL" id="QUOV01000001">
    <property type="protein sequence ID" value="REL34209.1"/>
    <property type="molecule type" value="Genomic_DNA"/>
</dbReference>
<comment type="caution">
    <text evidence="3">The sequence shown here is derived from an EMBL/GenBank/DDBJ whole genome shotgun (WGS) entry which is preliminary data.</text>
</comment>
<keyword evidence="1" id="KW-1133">Transmembrane helix</keyword>
<feature type="transmembrane region" description="Helical" evidence="1">
    <location>
        <begin position="237"/>
        <end position="255"/>
    </location>
</feature>
<evidence type="ECO:0000256" key="2">
    <source>
        <dbReference type="SAM" id="SignalP"/>
    </source>
</evidence>
<keyword evidence="1" id="KW-0472">Membrane</keyword>
<evidence type="ECO:0000256" key="1">
    <source>
        <dbReference type="SAM" id="Phobius"/>
    </source>
</evidence>
<gene>
    <name evidence="3" type="ORF">DXX92_01970</name>
</gene>
<feature type="signal peptide" evidence="2">
    <location>
        <begin position="1"/>
        <end position="24"/>
    </location>
</feature>
<dbReference type="RefSeq" id="WP_115998886.1">
    <property type="nucleotide sequence ID" value="NZ_QUOV01000001.1"/>
</dbReference>
<dbReference type="AlphaFoldDB" id="A0A3E0UBG9"/>
<keyword evidence="2" id="KW-0732">Signal</keyword>
<sequence length="263" mass="27934">MNFLKSVALVGTIFLAGLSVSSQAAMIGVDNNFEDNGLTVLEYRSDGSIWEWLDLSVTNGISYNSLVADLNDDGRLNNSSSLLTTNSGALNDVLSLSPDLSSGWSTVASSELAGLFGTFFGLTLAGDEQVTIGNGASDLTEQFILAFGDTVHEASEDSGATINDVNPNLPNIGETRGYTNNAVGNRGRFRSPFVLDGQTSFQFSDNVTDILSFNATNTAQFANATVGTWLVREVATIPTPSMLSLFALALAGLFIRRKKGVRH</sequence>
<keyword evidence="1" id="KW-0812">Transmembrane</keyword>
<feature type="chain" id="PRO_5017752237" evidence="2">
    <location>
        <begin position="25"/>
        <end position="263"/>
    </location>
</feature>
<protein>
    <submittedName>
        <fullName evidence="3">PEP-CTERM sorting domain-containing protein</fullName>
    </submittedName>
</protein>
<proteinExistence type="predicted"/>